<dbReference type="KEGG" id="bbel:109469463"/>
<proteinExistence type="predicted"/>
<evidence type="ECO:0000313" key="2">
    <source>
        <dbReference type="RefSeq" id="XP_019623541.1"/>
    </source>
</evidence>
<organism evidence="1 2">
    <name type="scientific">Branchiostoma belcheri</name>
    <name type="common">Amphioxus</name>
    <dbReference type="NCBI Taxonomy" id="7741"/>
    <lineage>
        <taxon>Eukaryota</taxon>
        <taxon>Metazoa</taxon>
        <taxon>Chordata</taxon>
        <taxon>Cephalochordata</taxon>
        <taxon>Leptocardii</taxon>
        <taxon>Amphioxiformes</taxon>
        <taxon>Branchiostomatidae</taxon>
        <taxon>Branchiostoma</taxon>
    </lineage>
</organism>
<name>A0A6P4Z1U4_BRABE</name>
<dbReference type="Proteomes" id="UP000515135">
    <property type="component" value="Unplaced"/>
</dbReference>
<dbReference type="GeneID" id="109469463"/>
<feature type="non-terminal residue" evidence="2">
    <location>
        <position position="1"/>
    </location>
</feature>
<sequence>GELSTGKWEDRSEVVTFADVRFGMTLHRLKERSQVQTPGDMEEEDCQPQAIQDLLAMENDFPPRAHCLCRWFGVRGFVVLAPGGQSDSIQSESKANLLLSSITIAVNNTGW</sequence>
<dbReference type="OrthoDB" id="17346at2759"/>
<dbReference type="RefSeq" id="XP_019623541.1">
    <property type="nucleotide sequence ID" value="XM_019767982.1"/>
</dbReference>
<reference evidence="2" key="1">
    <citation type="submission" date="2025-08" db="UniProtKB">
        <authorList>
            <consortium name="RefSeq"/>
        </authorList>
    </citation>
    <scope>IDENTIFICATION</scope>
    <source>
        <tissue evidence="2">Gonad</tissue>
    </source>
</reference>
<accession>A0A6P4Z1U4</accession>
<keyword evidence="1" id="KW-1185">Reference proteome</keyword>
<gene>
    <name evidence="2" type="primary">LOC109469463</name>
</gene>
<dbReference type="AlphaFoldDB" id="A0A6P4Z1U4"/>
<protein>
    <submittedName>
        <fullName evidence="2">Rab3 GTPase-activating protein catalytic subunit-like</fullName>
    </submittedName>
</protein>
<evidence type="ECO:0000313" key="1">
    <source>
        <dbReference type="Proteomes" id="UP000515135"/>
    </source>
</evidence>